<name>A0ACC2E969_DIPCM</name>
<accession>A0ACC2E969</accession>
<evidence type="ECO:0000313" key="1">
    <source>
        <dbReference type="EMBL" id="KAJ7563158.1"/>
    </source>
</evidence>
<proteinExistence type="predicted"/>
<organism evidence="1 2">
    <name type="scientific">Diphasiastrum complanatum</name>
    <name type="common">Issler's clubmoss</name>
    <name type="synonym">Lycopodium complanatum</name>
    <dbReference type="NCBI Taxonomy" id="34168"/>
    <lineage>
        <taxon>Eukaryota</taxon>
        <taxon>Viridiplantae</taxon>
        <taxon>Streptophyta</taxon>
        <taxon>Embryophyta</taxon>
        <taxon>Tracheophyta</taxon>
        <taxon>Lycopodiopsida</taxon>
        <taxon>Lycopodiales</taxon>
        <taxon>Lycopodiaceae</taxon>
        <taxon>Lycopodioideae</taxon>
        <taxon>Diphasiastrum</taxon>
    </lineage>
</organism>
<comment type="caution">
    <text evidence="1">The sequence shown here is derived from an EMBL/GenBank/DDBJ whole genome shotgun (WGS) entry which is preliminary data.</text>
</comment>
<sequence>MAGVPSAAMAVRPSGNGTVSLNELDRRVSATGDAGAKSKAEMDAAASNLKEVKKDEGGEDSAPEIDSVNVLPHWEAKPCVHITGLSGMVSEEVSQIKLGLWLLSRYDCLDYQELLSLLTPHGSVSSIVFENEINDSAIVRFEHSPIGTDNVVTRVTEALNNFQYNTMTLAVEPYRSDSLLFIGNLTPEIDDAQLRSMFEPHGTVERAFVLRNSKGQTKGYGFVEYSLKSQASVAKIALGNINMDGRVLRVEWSDCRKVADMFSTVLFIDRIPKDFPNQMEATLRKMFGKYGKVKDCHLVVGVNQQLRGFGFIDYYHSKYADKAHQALDGYELDGYSIRVSFANPSKSVQSYKSRFDSSVLQGGAGFGGRGAFAALRGHMGFPLFGPRFIGSGHPGMLGMGFNMFGRGPGLVGQGFASQLLPGSASAGSIGHTPFAQGSVSQTSGSLPFASPVVSQQTTSPVSSTLQTGENYLAQQSHETAVASQYKQSDSYYGYEQPYQTAAHDSQQSSESQYQYYQSGQQYSQPQTQYQHQDAYYQQQASSQFANSAQSQYTYGQQYGQEQSQQQLYGQTTYAQQYQQTSQYPTQSYGEQNYVNHHSQPQSLSQDQNPQITALNSSSGSASYETVSQAQDVSQSQAYATTYQQGVTSQLAATSAHSATTTGSSQQSLEAQWAAYYAAQAASQQVQVGTADVGQKRTADQMDSGSQSTYNYQQQASATDYNYQQQVSASYNYQQQQASTPTFNYLQQPSGISGYQQQSSSEINTPQQPISSLLGYQPPTAANSGYQQHSFSASTPVYQQQATGSAAGGYVEAHAAQQVPVGVSSGYQLPAAAGAPSSFQQPMQQSSGSYYDYSKRPRF</sequence>
<gene>
    <name evidence="1" type="ORF">O6H91_03G098500</name>
</gene>
<dbReference type="Proteomes" id="UP001162992">
    <property type="component" value="Chromosome 3"/>
</dbReference>
<evidence type="ECO:0000313" key="2">
    <source>
        <dbReference type="Proteomes" id="UP001162992"/>
    </source>
</evidence>
<protein>
    <submittedName>
        <fullName evidence="1">Uncharacterized protein</fullName>
    </submittedName>
</protein>
<dbReference type="EMBL" id="CM055094">
    <property type="protein sequence ID" value="KAJ7563158.1"/>
    <property type="molecule type" value="Genomic_DNA"/>
</dbReference>
<keyword evidence="2" id="KW-1185">Reference proteome</keyword>
<reference evidence="2" key="1">
    <citation type="journal article" date="2024" name="Proc. Natl. Acad. Sci. U.S.A.">
        <title>Extraordinary preservation of gene collinearity over three hundred million years revealed in homosporous lycophytes.</title>
        <authorList>
            <person name="Li C."/>
            <person name="Wickell D."/>
            <person name="Kuo L.Y."/>
            <person name="Chen X."/>
            <person name="Nie B."/>
            <person name="Liao X."/>
            <person name="Peng D."/>
            <person name="Ji J."/>
            <person name="Jenkins J."/>
            <person name="Williams M."/>
            <person name="Shu S."/>
            <person name="Plott C."/>
            <person name="Barry K."/>
            <person name="Rajasekar S."/>
            <person name="Grimwood J."/>
            <person name="Han X."/>
            <person name="Sun S."/>
            <person name="Hou Z."/>
            <person name="He W."/>
            <person name="Dai G."/>
            <person name="Sun C."/>
            <person name="Schmutz J."/>
            <person name="Leebens-Mack J.H."/>
            <person name="Li F.W."/>
            <person name="Wang L."/>
        </authorList>
    </citation>
    <scope>NUCLEOTIDE SEQUENCE [LARGE SCALE GENOMIC DNA]</scope>
    <source>
        <strain evidence="2">cv. PW_Plant_1</strain>
    </source>
</reference>